<dbReference type="OrthoDB" id="402949at2"/>
<dbReference type="SUPFAM" id="SSF57997">
    <property type="entry name" value="Tropomyosin"/>
    <property type="match status" value="1"/>
</dbReference>
<protein>
    <submittedName>
        <fullName evidence="3">Uncharacterized protein</fullName>
    </submittedName>
</protein>
<name>A0A5B8JX79_9MOLU</name>
<feature type="region of interest" description="Disordered" evidence="2">
    <location>
        <begin position="345"/>
        <end position="364"/>
    </location>
</feature>
<evidence type="ECO:0000256" key="2">
    <source>
        <dbReference type="SAM" id="MobiDB-lite"/>
    </source>
</evidence>
<dbReference type="PANTHER" id="PTHR23159:SF31">
    <property type="entry name" value="CENTROSOME-ASSOCIATED PROTEIN CEP250 ISOFORM X1"/>
    <property type="match status" value="1"/>
</dbReference>
<keyword evidence="1" id="KW-0175">Coiled coil</keyword>
<sequence length="652" mass="74042">MNSMRNEAYSLINEINDYSNKALKTLDEAKSDYEKAIKTKNIDDFSTINIESFPIKNKTFTKLIEALNNRDYEALFNKNLENWINYNNEVAKYKQAMDENAELQAKIQAANNQIDTLNSELNTAKENITNLESLIQNNFNDTLIHTKELLSNLISSLEQENLDELNEVAQNLHTQLDILNQLISESIDSENVSENQAKLYSAIDAIQNIIETYKNIRVLPLEAMVINLTQKISELNTEIDELTNQLNTVNSELNSLSLENSENKERINELTLIKQTLEQNLSLKTDELETKTNEFKTEEANYQKQIAEKDLRIKDLERQLQDEKSKNSTDNSKITSLEAEIESLKRDKSSLSSQVSSLNSQLSSAKIERDRLKSELASANSTIAQNQAEITKLKEENKKLKDIIDNFNPVPPTPPAPLPSPVNSNKSVIIGYDLLTEEYPKYTLTNEASTLINSWKYNEKHSLETRLVPQWFKYNGTGATLGNIYTSDSGKVSNKFILRNGIKEKVRIPESAKSAKMKLLINGHQKEINLTKSSSGWMGSTTLGARSSANFDLNWTSVTKTPNGSHAGGYGITFIDTYTKENQKWNWRIESQYLSFDIPFTFSSKTLEATNRWTMESKSVSKPSNYDTTITGNLDIFKGMNTITILEISWEE</sequence>
<reference evidence="3 4" key="1">
    <citation type="journal article" date="2019" name="Microbiol. Resour. Announc.">
        <title>Complete Genome Sequences of Three Mycoplasma anserisalpingitis (Mycoplasma sp. 1220) Strains.</title>
        <authorList>
            <person name="Grozner D."/>
            <person name="Forro B."/>
            <person name="Kovacs A.B."/>
            <person name="Marton S."/>
            <person name="Banyai K."/>
            <person name="Kreizinger Z."/>
            <person name="Sulyok K.M."/>
            <person name="Gyuranecz M."/>
        </authorList>
    </citation>
    <scope>NUCLEOTIDE SEQUENCE [LARGE SCALE GENOMIC DNA]</scope>
    <source>
        <strain evidence="3 4">ATCC:BAA-2147</strain>
    </source>
</reference>
<gene>
    <name evidence="3" type="ORF">FRW55_01475</name>
</gene>
<feature type="compositionally biased region" description="Low complexity" evidence="2">
    <location>
        <begin position="350"/>
        <end position="364"/>
    </location>
</feature>
<dbReference type="KEGG" id="mans:FRW55_01475"/>
<dbReference type="Proteomes" id="UP000318927">
    <property type="component" value="Chromosome"/>
</dbReference>
<evidence type="ECO:0000313" key="4">
    <source>
        <dbReference type="Proteomes" id="UP000318927"/>
    </source>
</evidence>
<evidence type="ECO:0000256" key="1">
    <source>
        <dbReference type="SAM" id="Coils"/>
    </source>
</evidence>
<dbReference type="RefSeq" id="WP_146368429.1">
    <property type="nucleotide sequence ID" value="NZ_CP042295.1"/>
</dbReference>
<accession>A0A5B8JX79</accession>
<dbReference type="Gene3D" id="1.10.287.1490">
    <property type="match status" value="1"/>
</dbReference>
<feature type="coiled-coil region" evidence="1">
    <location>
        <begin position="86"/>
        <end position="182"/>
    </location>
</feature>
<dbReference type="AlphaFoldDB" id="A0A5B8JX79"/>
<keyword evidence="4" id="KW-1185">Reference proteome</keyword>
<organism evidence="3 4">
    <name type="scientific">Mycoplasma anserisalpingitidis</name>
    <dbReference type="NCBI Taxonomy" id="519450"/>
    <lineage>
        <taxon>Bacteria</taxon>
        <taxon>Bacillati</taxon>
        <taxon>Mycoplasmatota</taxon>
        <taxon>Mollicutes</taxon>
        <taxon>Mycoplasmataceae</taxon>
        <taxon>Mycoplasma</taxon>
    </lineage>
</organism>
<dbReference type="EMBL" id="CP042295">
    <property type="protein sequence ID" value="QDY86830.1"/>
    <property type="molecule type" value="Genomic_DNA"/>
</dbReference>
<evidence type="ECO:0000313" key="3">
    <source>
        <dbReference type="EMBL" id="QDY86830.1"/>
    </source>
</evidence>
<dbReference type="PANTHER" id="PTHR23159">
    <property type="entry name" value="CENTROSOMAL PROTEIN 2"/>
    <property type="match status" value="1"/>
</dbReference>
<proteinExistence type="predicted"/>